<proteinExistence type="predicted"/>
<dbReference type="STRING" id="526218.Sterm_1513"/>
<dbReference type="GO" id="GO:0047429">
    <property type="term" value="F:nucleoside triphosphate diphosphatase activity"/>
    <property type="evidence" value="ECO:0007669"/>
    <property type="project" value="InterPro"/>
</dbReference>
<evidence type="ECO:0000313" key="1">
    <source>
        <dbReference type="EMBL" id="ACZ08372.1"/>
    </source>
</evidence>
<dbReference type="PIRSF" id="PIRSF029826">
    <property type="entry name" value="UCP029826_pph"/>
    <property type="match status" value="1"/>
</dbReference>
<dbReference type="SUPFAM" id="SSF101386">
    <property type="entry name" value="all-alpha NTP pyrophosphatases"/>
    <property type="match status" value="1"/>
</dbReference>
<dbReference type="RefSeq" id="WP_012860968.1">
    <property type="nucleotide sequence ID" value="NC_013517.1"/>
</dbReference>
<keyword evidence="2" id="KW-1185">Reference proteome</keyword>
<dbReference type="AlphaFoldDB" id="D1AHY8"/>
<reference evidence="1 2" key="2">
    <citation type="journal article" date="2010" name="Stand. Genomic Sci.">
        <title>Complete genome sequence of Sebaldella termitidis type strain (NCTC 11300).</title>
        <authorList>
            <person name="Harmon-Smith M."/>
            <person name="Celia L."/>
            <person name="Chertkov O."/>
            <person name="Lapidus A."/>
            <person name="Copeland A."/>
            <person name="Glavina Del Rio T."/>
            <person name="Nolan M."/>
            <person name="Lucas S."/>
            <person name="Tice H."/>
            <person name="Cheng J.F."/>
            <person name="Han C."/>
            <person name="Detter J.C."/>
            <person name="Bruce D."/>
            <person name="Goodwin L."/>
            <person name="Pitluck S."/>
            <person name="Pati A."/>
            <person name="Liolios K."/>
            <person name="Ivanova N."/>
            <person name="Mavromatis K."/>
            <person name="Mikhailova N."/>
            <person name="Chen A."/>
            <person name="Palaniappan K."/>
            <person name="Land M."/>
            <person name="Hauser L."/>
            <person name="Chang Y.J."/>
            <person name="Jeffries C.D."/>
            <person name="Brettin T."/>
            <person name="Goker M."/>
            <person name="Beck B."/>
            <person name="Bristow J."/>
            <person name="Eisen J.A."/>
            <person name="Markowitz V."/>
            <person name="Hugenholtz P."/>
            <person name="Kyrpides N.C."/>
            <person name="Klenk H.P."/>
            <person name="Chen F."/>
        </authorList>
    </citation>
    <scope>NUCLEOTIDE SEQUENCE [LARGE SCALE GENOMIC DNA]</scope>
    <source>
        <strain evidence="2">ATCC 33386 / NCTC 11300</strain>
    </source>
</reference>
<dbReference type="CDD" id="cd11537">
    <property type="entry name" value="NTP-PPase_RS21-C6_like"/>
    <property type="match status" value="1"/>
</dbReference>
<name>D1AHY8_SEBTE</name>
<sequence length="99" mass="12105">MTYEDIRNELREFVAERNWEQYHNLKDLALSVSIEASELVEIFQWRNPEDINDEDRQNIKLELADVLIYIFFMCDKLGIEPYEIIKEKMEINKKRVFKF</sequence>
<dbReference type="HOGENOM" id="CLU_110454_2_1_0"/>
<evidence type="ECO:0000313" key="2">
    <source>
        <dbReference type="Proteomes" id="UP000000845"/>
    </source>
</evidence>
<dbReference type="InterPro" id="IPR052555">
    <property type="entry name" value="dCTP_Pyrophosphatase"/>
</dbReference>
<dbReference type="Proteomes" id="UP000000845">
    <property type="component" value="Chromosome"/>
</dbReference>
<gene>
    <name evidence="1" type="ordered locus">Sterm_1513</name>
</gene>
<accession>D1AHY8</accession>
<organism evidence="1 2">
    <name type="scientific">Sebaldella termitidis (strain ATCC 33386 / NCTC 11300)</name>
    <dbReference type="NCBI Taxonomy" id="526218"/>
    <lineage>
        <taxon>Bacteria</taxon>
        <taxon>Fusobacteriati</taxon>
        <taxon>Fusobacteriota</taxon>
        <taxon>Fusobacteriia</taxon>
        <taxon>Fusobacteriales</taxon>
        <taxon>Leptotrichiaceae</taxon>
        <taxon>Sebaldella</taxon>
    </lineage>
</organism>
<dbReference type="PANTHER" id="PTHR46523:SF1">
    <property type="entry name" value="DCTP PYROPHOSPHATASE 1"/>
    <property type="match status" value="1"/>
</dbReference>
<dbReference type="InterPro" id="IPR025984">
    <property type="entry name" value="DCTPP"/>
</dbReference>
<dbReference type="EMBL" id="CP001739">
    <property type="protein sequence ID" value="ACZ08372.1"/>
    <property type="molecule type" value="Genomic_DNA"/>
</dbReference>
<dbReference type="KEGG" id="str:Sterm_1513"/>
<dbReference type="Pfam" id="PF12643">
    <property type="entry name" value="MazG-like"/>
    <property type="match status" value="1"/>
</dbReference>
<dbReference type="Gene3D" id="1.10.287.1080">
    <property type="entry name" value="MazG-like"/>
    <property type="match status" value="1"/>
</dbReference>
<protein>
    <submittedName>
        <fullName evidence="1">MazG nucleotide pyrophosphohydrolase</fullName>
    </submittedName>
</protein>
<dbReference type="PANTHER" id="PTHR46523">
    <property type="entry name" value="DCTP PYROPHOSPHATASE 1"/>
    <property type="match status" value="1"/>
</dbReference>
<dbReference type="eggNOG" id="COG1694">
    <property type="taxonomic scope" value="Bacteria"/>
</dbReference>
<dbReference type="GO" id="GO:0009143">
    <property type="term" value="P:nucleoside triphosphate catabolic process"/>
    <property type="evidence" value="ECO:0007669"/>
    <property type="project" value="InterPro"/>
</dbReference>
<reference evidence="2" key="1">
    <citation type="submission" date="2009-09" db="EMBL/GenBank/DDBJ databases">
        <title>The complete chromosome of Sebaldella termitidis ATCC 33386.</title>
        <authorList>
            <consortium name="US DOE Joint Genome Institute (JGI-PGF)"/>
            <person name="Lucas S."/>
            <person name="Copeland A."/>
            <person name="Lapidus A."/>
            <person name="Glavina del Rio T."/>
            <person name="Dalin E."/>
            <person name="Tice H."/>
            <person name="Bruce D."/>
            <person name="Goodwin L."/>
            <person name="Pitluck S."/>
            <person name="Kyrpides N."/>
            <person name="Mavromatis K."/>
            <person name="Ivanova N."/>
            <person name="Mikhailova N."/>
            <person name="Sims D."/>
            <person name="Meincke L."/>
            <person name="Brettin T."/>
            <person name="Detter J.C."/>
            <person name="Han C."/>
            <person name="Larimer F."/>
            <person name="Land M."/>
            <person name="Hauser L."/>
            <person name="Markowitz V."/>
            <person name="Cheng J.F."/>
            <person name="Hugenholtz P."/>
            <person name="Woyke T."/>
            <person name="Wu D."/>
            <person name="Eisen J.A."/>
        </authorList>
    </citation>
    <scope>NUCLEOTIDE SEQUENCE [LARGE SCALE GENOMIC DNA]</scope>
    <source>
        <strain evidence="2">ATCC 33386 / NCTC 11300</strain>
    </source>
</reference>